<name>A0A0E9WMP8_ANGAN</name>
<keyword evidence="1" id="KW-1133">Transmembrane helix</keyword>
<reference evidence="2" key="2">
    <citation type="journal article" date="2015" name="Fish Shellfish Immunol.">
        <title>Early steps in the European eel (Anguilla anguilla)-Vibrio vulnificus interaction in the gills: Role of the RtxA13 toxin.</title>
        <authorList>
            <person name="Callol A."/>
            <person name="Pajuelo D."/>
            <person name="Ebbesson L."/>
            <person name="Teles M."/>
            <person name="MacKenzie S."/>
            <person name="Amaro C."/>
        </authorList>
    </citation>
    <scope>NUCLEOTIDE SEQUENCE</scope>
</reference>
<keyword evidence="1" id="KW-0812">Transmembrane</keyword>
<sequence>MWHKSAFICDRLLCIIMSLSCLSCALTVLLVHLVSVAFCCFGQWGTEIIP</sequence>
<keyword evidence="1" id="KW-0472">Membrane</keyword>
<feature type="transmembrane region" description="Helical" evidence="1">
    <location>
        <begin position="12"/>
        <end position="44"/>
    </location>
</feature>
<reference evidence="2" key="1">
    <citation type="submission" date="2014-11" db="EMBL/GenBank/DDBJ databases">
        <authorList>
            <person name="Amaro Gonzalez C."/>
        </authorList>
    </citation>
    <scope>NUCLEOTIDE SEQUENCE</scope>
</reference>
<protein>
    <submittedName>
        <fullName evidence="2">Uncharacterized protein</fullName>
    </submittedName>
</protein>
<dbReference type="AlphaFoldDB" id="A0A0E9WMP8"/>
<proteinExistence type="predicted"/>
<evidence type="ECO:0000256" key="1">
    <source>
        <dbReference type="SAM" id="Phobius"/>
    </source>
</evidence>
<evidence type="ECO:0000313" key="2">
    <source>
        <dbReference type="EMBL" id="JAH90825.1"/>
    </source>
</evidence>
<organism evidence="2">
    <name type="scientific">Anguilla anguilla</name>
    <name type="common">European freshwater eel</name>
    <name type="synonym">Muraena anguilla</name>
    <dbReference type="NCBI Taxonomy" id="7936"/>
    <lineage>
        <taxon>Eukaryota</taxon>
        <taxon>Metazoa</taxon>
        <taxon>Chordata</taxon>
        <taxon>Craniata</taxon>
        <taxon>Vertebrata</taxon>
        <taxon>Euteleostomi</taxon>
        <taxon>Actinopterygii</taxon>
        <taxon>Neopterygii</taxon>
        <taxon>Teleostei</taxon>
        <taxon>Anguilliformes</taxon>
        <taxon>Anguillidae</taxon>
        <taxon>Anguilla</taxon>
    </lineage>
</organism>
<accession>A0A0E9WMP8</accession>
<dbReference type="EMBL" id="GBXM01017752">
    <property type="protein sequence ID" value="JAH90825.1"/>
    <property type="molecule type" value="Transcribed_RNA"/>
</dbReference>